<reference evidence="2" key="1">
    <citation type="submission" date="2012-11" db="EMBL/GenBank/DDBJ databases">
        <authorList>
            <person name="Lucero-Rivera Y.E."/>
            <person name="Tovar-Ramirez D."/>
        </authorList>
    </citation>
    <scope>NUCLEOTIDE SEQUENCE [LARGE SCALE GENOMIC DNA]</scope>
    <source>
        <strain evidence="2">Araruama</strain>
    </source>
</reference>
<gene>
    <name evidence="1" type="ORF">OMM_10375</name>
</gene>
<protein>
    <submittedName>
        <fullName evidence="1">Uncharacterized protein</fullName>
    </submittedName>
</protein>
<accession>A0A1V1P127</accession>
<dbReference type="AlphaFoldDB" id="A0A1V1P127"/>
<dbReference type="Proteomes" id="UP000189670">
    <property type="component" value="Unassembled WGS sequence"/>
</dbReference>
<proteinExistence type="predicted"/>
<feature type="non-terminal residue" evidence="1">
    <location>
        <position position="98"/>
    </location>
</feature>
<organism evidence="1 2">
    <name type="scientific">Candidatus Magnetoglobus multicellularis str. Araruama</name>
    <dbReference type="NCBI Taxonomy" id="890399"/>
    <lineage>
        <taxon>Bacteria</taxon>
        <taxon>Pseudomonadati</taxon>
        <taxon>Thermodesulfobacteriota</taxon>
        <taxon>Desulfobacteria</taxon>
        <taxon>Desulfobacterales</taxon>
        <taxon>Desulfobacteraceae</taxon>
        <taxon>Candidatus Magnetoglobus</taxon>
    </lineage>
</organism>
<comment type="caution">
    <text evidence="1">The sequence shown here is derived from an EMBL/GenBank/DDBJ whole genome shotgun (WGS) entry which is preliminary data.</text>
</comment>
<evidence type="ECO:0000313" key="2">
    <source>
        <dbReference type="Proteomes" id="UP000189670"/>
    </source>
</evidence>
<name>A0A1V1P127_9BACT</name>
<dbReference type="EMBL" id="ATBP01000903">
    <property type="protein sequence ID" value="ETR68579.1"/>
    <property type="molecule type" value="Genomic_DNA"/>
</dbReference>
<sequence length="98" mass="10028">MVTGDRININSYDSVTFTGQTAILSSGTGIGTSDQAIALDVSYLDIATTQSGGMYVQVGNAVTLSDLNEDGKAVQSMGDGIIESAHSIHITGDATIDS</sequence>
<evidence type="ECO:0000313" key="1">
    <source>
        <dbReference type="EMBL" id="ETR68579.1"/>
    </source>
</evidence>